<accession>A0A822ZC89</accession>
<keyword evidence="1" id="KW-1133">Transmembrane helix</keyword>
<evidence type="ECO:0000313" key="3">
    <source>
        <dbReference type="Proteomes" id="UP000607653"/>
    </source>
</evidence>
<dbReference type="EMBL" id="DUZY01000005">
    <property type="protein sequence ID" value="DAD39148.1"/>
    <property type="molecule type" value="Genomic_DNA"/>
</dbReference>
<keyword evidence="1" id="KW-0812">Transmembrane</keyword>
<proteinExistence type="predicted"/>
<evidence type="ECO:0000313" key="2">
    <source>
        <dbReference type="EMBL" id="DAD39148.1"/>
    </source>
</evidence>
<reference evidence="2 3" key="1">
    <citation type="journal article" date="2020" name="Mol. Biol. Evol.">
        <title>Distinct Expression and Methylation Patterns for Genes with Different Fates following a Single Whole-Genome Duplication in Flowering Plants.</title>
        <authorList>
            <person name="Shi T."/>
            <person name="Rahmani R.S."/>
            <person name="Gugger P.F."/>
            <person name="Wang M."/>
            <person name="Li H."/>
            <person name="Zhang Y."/>
            <person name="Li Z."/>
            <person name="Wang Q."/>
            <person name="Van de Peer Y."/>
            <person name="Marchal K."/>
            <person name="Chen J."/>
        </authorList>
    </citation>
    <scope>NUCLEOTIDE SEQUENCE [LARGE SCALE GENOMIC DNA]</scope>
    <source>
        <tissue evidence="2">Leaf</tissue>
    </source>
</reference>
<gene>
    <name evidence="2" type="ORF">HUJ06_013471</name>
</gene>
<keyword evidence="3" id="KW-1185">Reference proteome</keyword>
<keyword evidence="1" id="KW-0472">Membrane</keyword>
<dbReference type="AlphaFoldDB" id="A0A822ZC89"/>
<protein>
    <submittedName>
        <fullName evidence="2">Uncharacterized protein</fullName>
    </submittedName>
</protein>
<organism evidence="2 3">
    <name type="scientific">Nelumbo nucifera</name>
    <name type="common">Sacred lotus</name>
    <dbReference type="NCBI Taxonomy" id="4432"/>
    <lineage>
        <taxon>Eukaryota</taxon>
        <taxon>Viridiplantae</taxon>
        <taxon>Streptophyta</taxon>
        <taxon>Embryophyta</taxon>
        <taxon>Tracheophyta</taxon>
        <taxon>Spermatophyta</taxon>
        <taxon>Magnoliopsida</taxon>
        <taxon>Proteales</taxon>
        <taxon>Nelumbonaceae</taxon>
        <taxon>Nelumbo</taxon>
    </lineage>
</organism>
<evidence type="ECO:0000256" key="1">
    <source>
        <dbReference type="SAM" id="Phobius"/>
    </source>
</evidence>
<dbReference type="Proteomes" id="UP000607653">
    <property type="component" value="Unassembled WGS sequence"/>
</dbReference>
<feature type="transmembrane region" description="Helical" evidence="1">
    <location>
        <begin position="82"/>
        <end position="99"/>
    </location>
</feature>
<sequence>MKRDCWLSSAFPCKKRKIKRREEESERLSESECVCVSEKERGNGNNGSLVTDLVALNPWEEEEKQEQEQEERKKERMKIMRVNEMVASVAYLLFWRIVVATRKVRDGGVCKLCSFKKWPKRENIVLQLKCAPYQINQI</sequence>
<name>A0A822ZC89_NELNU</name>
<comment type="caution">
    <text evidence="2">The sequence shown here is derived from an EMBL/GenBank/DDBJ whole genome shotgun (WGS) entry which is preliminary data.</text>
</comment>